<evidence type="ECO:0000256" key="1">
    <source>
        <dbReference type="ARBA" id="ARBA00022536"/>
    </source>
</evidence>
<comment type="caution">
    <text evidence="10">The sequence shown here is derived from an EMBL/GenBank/DDBJ whole genome shotgun (WGS) entry which is preliminary data.</text>
</comment>
<keyword evidence="3" id="KW-0677">Repeat</keyword>
<gene>
    <name evidence="10" type="ORF">ILUMI_23946</name>
</gene>
<dbReference type="SMART" id="SM00282">
    <property type="entry name" value="LamG"/>
    <property type="match status" value="4"/>
</dbReference>
<dbReference type="CDD" id="cd00053">
    <property type="entry name" value="EGF"/>
    <property type="match status" value="1"/>
</dbReference>
<organism evidence="10 11">
    <name type="scientific">Ignelater luminosus</name>
    <name type="common">Cucubano</name>
    <name type="synonym">Pyrophorus luminosus</name>
    <dbReference type="NCBI Taxonomy" id="2038154"/>
    <lineage>
        <taxon>Eukaryota</taxon>
        <taxon>Metazoa</taxon>
        <taxon>Ecdysozoa</taxon>
        <taxon>Arthropoda</taxon>
        <taxon>Hexapoda</taxon>
        <taxon>Insecta</taxon>
        <taxon>Pterygota</taxon>
        <taxon>Neoptera</taxon>
        <taxon>Endopterygota</taxon>
        <taxon>Coleoptera</taxon>
        <taxon>Polyphaga</taxon>
        <taxon>Elateriformia</taxon>
        <taxon>Elateroidea</taxon>
        <taxon>Elateridae</taxon>
        <taxon>Agrypninae</taxon>
        <taxon>Pyrophorini</taxon>
        <taxon>Ignelater</taxon>
    </lineage>
</organism>
<feature type="disulfide bond" evidence="6">
    <location>
        <begin position="91"/>
        <end position="100"/>
    </location>
</feature>
<evidence type="ECO:0000259" key="8">
    <source>
        <dbReference type="PROSITE" id="PS50025"/>
    </source>
</evidence>
<feature type="domain" description="EGF-like" evidence="9">
    <location>
        <begin position="745"/>
        <end position="781"/>
    </location>
</feature>
<feature type="domain" description="EGF-like" evidence="9">
    <location>
        <begin position="221"/>
        <end position="257"/>
    </location>
</feature>
<feature type="domain" description="EGF-like" evidence="9">
    <location>
        <begin position="103"/>
        <end position="139"/>
    </location>
</feature>
<evidence type="ECO:0000256" key="3">
    <source>
        <dbReference type="ARBA" id="ARBA00022737"/>
    </source>
</evidence>
<dbReference type="Pfam" id="PF12661">
    <property type="entry name" value="hEGF"/>
    <property type="match status" value="1"/>
</dbReference>
<evidence type="ECO:0000256" key="5">
    <source>
        <dbReference type="ARBA" id="ARBA00023180"/>
    </source>
</evidence>
<dbReference type="PRINTS" id="PR00010">
    <property type="entry name" value="EGFBLOOD"/>
</dbReference>
<dbReference type="InterPro" id="IPR018097">
    <property type="entry name" value="EGF_Ca-bd_CS"/>
</dbReference>
<sequence length="1502" mass="163965">MLSRDSSYYIWLLVPIILLIRYPIISGGFACLSNPCIHGVCIDDLNTSYSCYCIDGYTGVQCQTNWNECWSNPCQNGGVCNDGIAMFNCSCPAGFVGDLCEENYNECESNPCFNNGSCVDGTNGYICLCLPGYSGDHCEIDVAVCNATNETRCANGGICEEGPGFTFSCRCQPGWGGFLCESEIDECMSAPCQNGAVCIDLHADYACACLFGYTGKNCEEAVLHCEDNPCKNSALCLTEEGHPVCYCVPDYHGDRCQYQYDECQLGPRCLNGGTCIDGVDSFTCSCPPNLTGVLCECLIVGQNQLDCTYIITTALTRPSLRTTETPMTITELTMKSEDFTITSMFTQVPNISTVFIENITSSVTTLSTTEISVIYTETEMSTSVIPNTTTTFMTTSVETTTETYSTRETTVEEVTTTETYLPETTTEAITTTEFEPTTTEESITTEEIIPTVLSTTSTTEIITETTSPSQFTTTLEPTTLSTVDNVTKLLSTDCSQPGNGCQNGGTCIFMSGGYKCICPYDAEGPLCEINLGIRNAAFGGDSYLTHRLTNTSGTEIEFTTKTLSPSGLIFYSSIDTTYMALYLENGYLKFIFSCGYQTMLLSELRNPINDGFDMNIRAKLEFSRDFKRCSANVMVNNTLTMSGNQVAVVNQLIKPISILHLGGLPQEKFKEHIPTAGFMGCITDLKVFSKKIDIFKGAEDGFKISECSSLACLSNPCSNGGTCIENEEDWYCHCKNGYLGKLCESSVCDNNPCLFGATCLAFTGSGYICLCPFGKHGHFCENDMEITEPNFSSSVRGFSSYAAYPVPVGGISSNMELKFKFMPSTMDQIAILMFIGQTGLHDATSDHMAVSFVKGYIMLTWNLGSGPRRIFTSRPLLEGKSSYVLRLGRLGRRAWLSVDNLGNITGRSPGNLAQLDVVPILYLGGHNSPNFSILPHDLPLHTGFSGCIYDVELKSGHLVIPLQSSRQVVGRALGQCGTTECHEKLCQNGGACLHHGGTFACLCQDGWFGPLCSSKYNPCDYKENRCAIGSTCVPLLTGYECDCPLGKTGKYCEKDEKLSDVSLSGKRSYISLKPANFETSKFSIELQLRTLSDRGLVLFIGHKENSFLSLSLQSGLLELRVLPAKRRLSDGEVLSIRSNKLLAMGVWYTIRLGKYGNKLYLYVDNMVNAGVLQNGDVLSLSGEIIYLGGLPDMSELPPTASAALPIPFTGCVRQLIINLHHISLTPEYITNARNIADCDGTPCGGDACENGGTCWLDSNLKPHCSCVDPYIGERCETVPSCKERPCQNRGRCVDTKCTCIVGYTGAFCEAGITVRTPQFNGDSHLILKKVSGDKKRGLSNMSLKSLHLNFTTAEMYGLILWSSKANNFIGIGIEKGYLKIVYALKNINKTIVEIPPIRPVADGLWHNLEISFKSSYLQIRLDRRILQTQSQLDELGINDSISTDGIFYLGGLPPGDLLLEKTYGLFTQSFSGCIEAVTFNKENSVTDFSTYEGENIGVCTIL</sequence>
<feature type="disulfide bond" evidence="6">
    <location>
        <begin position="771"/>
        <end position="780"/>
    </location>
</feature>
<accession>A0A8K0G1D7</accession>
<protein>
    <recommendedName>
        <fullName evidence="12">Protein eyes shut</fullName>
    </recommendedName>
</protein>
<keyword evidence="7" id="KW-1133">Transmembrane helix</keyword>
<proteinExistence type="predicted"/>
<keyword evidence="5" id="KW-0325">Glycoprotein</keyword>
<feature type="disulfide bond" evidence="6">
    <location>
        <begin position="129"/>
        <end position="138"/>
    </location>
</feature>
<feature type="domain" description="EGF-like" evidence="9">
    <location>
        <begin position="183"/>
        <end position="219"/>
    </location>
</feature>
<feature type="disulfide bond" evidence="6">
    <location>
        <begin position="286"/>
        <end position="295"/>
    </location>
</feature>
<feature type="domain" description="Laminin G" evidence="8">
    <location>
        <begin position="1059"/>
        <end position="1243"/>
    </location>
</feature>
<feature type="disulfide bond" evidence="6">
    <location>
        <begin position="1299"/>
        <end position="1308"/>
    </location>
</feature>
<reference evidence="10" key="1">
    <citation type="submission" date="2019-08" db="EMBL/GenBank/DDBJ databases">
        <title>The genome of the North American firefly Photinus pyralis.</title>
        <authorList>
            <consortium name="Photinus pyralis genome working group"/>
            <person name="Fallon T.R."/>
            <person name="Sander Lower S.E."/>
            <person name="Weng J.-K."/>
        </authorList>
    </citation>
    <scope>NUCLEOTIDE SEQUENCE</scope>
    <source>
        <strain evidence="10">TRF0915ILg1</strain>
        <tissue evidence="10">Whole body</tissue>
    </source>
</reference>
<dbReference type="PANTHER" id="PTHR12916:SF9">
    <property type="entry name" value="NEUROGENIC LOCUS NOTCH HOMOLOG PROTEIN 1-RELATED"/>
    <property type="match status" value="1"/>
</dbReference>
<dbReference type="FunFam" id="2.10.25.10:FF:000006">
    <property type="entry name" value="Versican core protein-like isoform 1"/>
    <property type="match status" value="1"/>
</dbReference>
<dbReference type="GO" id="GO:0005112">
    <property type="term" value="F:Notch binding"/>
    <property type="evidence" value="ECO:0007669"/>
    <property type="project" value="TreeGrafter"/>
</dbReference>
<feature type="disulfide bond" evidence="6">
    <location>
        <begin position="53"/>
        <end position="62"/>
    </location>
</feature>
<feature type="domain" description="Laminin G" evidence="8">
    <location>
        <begin position="788"/>
        <end position="976"/>
    </location>
</feature>
<feature type="domain" description="EGF-like" evidence="9">
    <location>
        <begin position="141"/>
        <end position="181"/>
    </location>
</feature>
<dbReference type="GO" id="GO:0048513">
    <property type="term" value="P:animal organ development"/>
    <property type="evidence" value="ECO:0007669"/>
    <property type="project" value="UniProtKB-ARBA"/>
</dbReference>
<keyword evidence="11" id="KW-1185">Reference proteome</keyword>
<feature type="domain" description="EGF-like" evidence="9">
    <location>
        <begin position="1015"/>
        <end position="1053"/>
    </location>
</feature>
<dbReference type="EMBL" id="VTPC01090640">
    <property type="protein sequence ID" value="KAF2882223.1"/>
    <property type="molecule type" value="Genomic_DNA"/>
</dbReference>
<feature type="disulfide bond" evidence="6">
    <location>
        <begin position="734"/>
        <end position="743"/>
    </location>
</feature>
<feature type="domain" description="Laminin G" evidence="8">
    <location>
        <begin position="1314"/>
        <end position="1499"/>
    </location>
</feature>
<feature type="disulfide bond" evidence="6">
    <location>
        <begin position="518"/>
        <end position="527"/>
    </location>
</feature>
<dbReference type="Gene3D" id="2.60.120.200">
    <property type="match status" value="4"/>
</dbReference>
<feature type="domain" description="Laminin G" evidence="8">
    <location>
        <begin position="533"/>
        <end position="712"/>
    </location>
</feature>
<dbReference type="Pfam" id="PF02210">
    <property type="entry name" value="Laminin_G_2"/>
    <property type="match status" value="3"/>
</dbReference>
<evidence type="ECO:0008006" key="12">
    <source>
        <dbReference type="Google" id="ProtNLM"/>
    </source>
</evidence>
<feature type="disulfide bond" evidence="6">
    <location>
        <begin position="1003"/>
        <end position="1012"/>
    </location>
</feature>
<dbReference type="PROSITE" id="PS00022">
    <property type="entry name" value="EGF_1"/>
    <property type="match status" value="14"/>
</dbReference>
<keyword evidence="4 6" id="KW-1015">Disulfide bond</keyword>
<dbReference type="PROSITE" id="PS50026">
    <property type="entry name" value="EGF_3"/>
    <property type="match status" value="14"/>
</dbReference>
<evidence type="ECO:0000256" key="4">
    <source>
        <dbReference type="ARBA" id="ARBA00023157"/>
    </source>
</evidence>
<feature type="domain" description="EGF-like" evidence="9">
    <location>
        <begin position="65"/>
        <end position="101"/>
    </location>
</feature>
<dbReference type="SUPFAM" id="SSF57184">
    <property type="entry name" value="Growth factor receptor domain"/>
    <property type="match status" value="1"/>
</dbReference>
<dbReference type="PRINTS" id="PR01983">
    <property type="entry name" value="NOTCH"/>
</dbReference>
<dbReference type="SMART" id="SM00181">
    <property type="entry name" value="EGF"/>
    <property type="match status" value="14"/>
</dbReference>
<evidence type="ECO:0000259" key="9">
    <source>
        <dbReference type="PROSITE" id="PS50026"/>
    </source>
</evidence>
<feature type="disulfide bond" evidence="6">
    <location>
        <begin position="247"/>
        <end position="256"/>
    </location>
</feature>
<comment type="caution">
    <text evidence="6">Lacks conserved residue(s) required for the propagation of feature annotation.</text>
</comment>
<dbReference type="InterPro" id="IPR013320">
    <property type="entry name" value="ConA-like_dom_sf"/>
</dbReference>
<feature type="disulfide bond" evidence="6">
    <location>
        <begin position="209"/>
        <end position="218"/>
    </location>
</feature>
<dbReference type="FunFam" id="2.10.25.10:FF:000143">
    <property type="entry name" value="Protein crumbs 1"/>
    <property type="match status" value="1"/>
</dbReference>
<dbReference type="GO" id="GO:0005509">
    <property type="term" value="F:calcium ion binding"/>
    <property type="evidence" value="ECO:0007669"/>
    <property type="project" value="InterPro"/>
</dbReference>
<dbReference type="PROSITE" id="PS01187">
    <property type="entry name" value="EGF_CA"/>
    <property type="match status" value="3"/>
</dbReference>
<dbReference type="InterPro" id="IPR001791">
    <property type="entry name" value="Laminin_G"/>
</dbReference>
<dbReference type="SUPFAM" id="SSF49899">
    <property type="entry name" value="Concanavalin A-like lectins/glucanases"/>
    <property type="match status" value="4"/>
</dbReference>
<evidence type="ECO:0000256" key="6">
    <source>
        <dbReference type="PROSITE-ProRule" id="PRU00076"/>
    </source>
</evidence>
<name>A0A8K0G1D7_IGNLU</name>
<dbReference type="Proteomes" id="UP000801492">
    <property type="component" value="Unassembled WGS sequence"/>
</dbReference>
<dbReference type="OrthoDB" id="283575at2759"/>
<dbReference type="Gene3D" id="2.10.25.10">
    <property type="entry name" value="Laminin"/>
    <property type="match status" value="14"/>
</dbReference>
<evidence type="ECO:0000256" key="2">
    <source>
        <dbReference type="ARBA" id="ARBA00022729"/>
    </source>
</evidence>
<dbReference type="PROSITE" id="PS00010">
    <property type="entry name" value="ASX_HYDROXYL"/>
    <property type="match status" value="4"/>
</dbReference>
<dbReference type="InterPro" id="IPR013032">
    <property type="entry name" value="EGF-like_CS"/>
</dbReference>
<dbReference type="SUPFAM" id="SSF57196">
    <property type="entry name" value="EGF/Laminin"/>
    <property type="match status" value="8"/>
</dbReference>
<dbReference type="InterPro" id="IPR000152">
    <property type="entry name" value="EGF-type_Asp/Asn_hydroxyl_site"/>
</dbReference>
<feature type="domain" description="EGF-like" evidence="9">
    <location>
        <begin position="27"/>
        <end position="63"/>
    </location>
</feature>
<dbReference type="SMART" id="SM00179">
    <property type="entry name" value="EGF_CA"/>
    <property type="match status" value="12"/>
</dbReference>
<feature type="domain" description="EGF-like" evidence="9">
    <location>
        <begin position="259"/>
        <end position="296"/>
    </location>
</feature>
<dbReference type="GO" id="GO:0003008">
    <property type="term" value="P:system process"/>
    <property type="evidence" value="ECO:0007669"/>
    <property type="project" value="UniProtKB-ARBA"/>
</dbReference>
<evidence type="ECO:0000256" key="7">
    <source>
        <dbReference type="SAM" id="Phobius"/>
    </source>
</evidence>
<dbReference type="FunFam" id="2.10.25.10:FF:000321">
    <property type="entry name" value="Protein delta homolog 1"/>
    <property type="match status" value="1"/>
</dbReference>
<dbReference type="GO" id="GO:0030154">
    <property type="term" value="P:cell differentiation"/>
    <property type="evidence" value="ECO:0007669"/>
    <property type="project" value="UniProtKB-ARBA"/>
</dbReference>
<keyword evidence="2" id="KW-0732">Signal</keyword>
<dbReference type="CDD" id="cd00054">
    <property type="entry name" value="EGF_CA"/>
    <property type="match status" value="8"/>
</dbReference>
<feature type="disulfide bond" evidence="6">
    <location>
        <begin position="1266"/>
        <end position="1275"/>
    </location>
</feature>
<keyword evidence="1 6" id="KW-0245">EGF-like domain</keyword>
<dbReference type="Pfam" id="PF00008">
    <property type="entry name" value="EGF"/>
    <property type="match status" value="8"/>
</dbReference>
<evidence type="ECO:0000313" key="11">
    <source>
        <dbReference type="Proteomes" id="UP000801492"/>
    </source>
</evidence>
<feature type="disulfide bond" evidence="6">
    <location>
        <begin position="1043"/>
        <end position="1052"/>
    </location>
</feature>
<dbReference type="CDD" id="cd00110">
    <property type="entry name" value="LamG"/>
    <property type="match status" value="4"/>
</dbReference>
<keyword evidence="7" id="KW-0812">Transmembrane</keyword>
<feature type="domain" description="EGF-like" evidence="9">
    <location>
        <begin position="708"/>
        <end position="744"/>
    </location>
</feature>
<feature type="domain" description="EGF-like" evidence="9">
    <location>
        <begin position="1239"/>
        <end position="1276"/>
    </location>
</feature>
<dbReference type="Pfam" id="PF00054">
    <property type="entry name" value="Laminin_G_1"/>
    <property type="match status" value="1"/>
</dbReference>
<dbReference type="FunFam" id="2.10.25.10:FF:000662">
    <property type="entry name" value="Eyes shut, isoform E"/>
    <property type="match status" value="1"/>
</dbReference>
<dbReference type="InterPro" id="IPR000742">
    <property type="entry name" value="EGF"/>
</dbReference>
<dbReference type="PROSITE" id="PS50025">
    <property type="entry name" value="LAM_G_DOMAIN"/>
    <property type="match status" value="4"/>
</dbReference>
<keyword evidence="7" id="KW-0472">Membrane</keyword>
<dbReference type="InterPro" id="IPR009030">
    <property type="entry name" value="Growth_fac_rcpt_cys_sf"/>
</dbReference>
<feature type="domain" description="EGF-like" evidence="9">
    <location>
        <begin position="490"/>
        <end position="528"/>
    </location>
</feature>
<feature type="domain" description="EGF-like" evidence="9">
    <location>
        <begin position="977"/>
        <end position="1013"/>
    </location>
</feature>
<dbReference type="FunFam" id="2.10.25.10:FF:000710">
    <property type="entry name" value="Blast:Protein eyes shut"/>
    <property type="match status" value="1"/>
</dbReference>
<feature type="domain" description="EGF-like" evidence="9">
    <location>
        <begin position="1277"/>
        <end position="1309"/>
    </location>
</feature>
<feature type="transmembrane region" description="Helical" evidence="7">
    <location>
        <begin position="7"/>
        <end position="25"/>
    </location>
</feature>
<dbReference type="GO" id="GO:0007219">
    <property type="term" value="P:Notch signaling pathway"/>
    <property type="evidence" value="ECO:0007669"/>
    <property type="project" value="TreeGrafter"/>
</dbReference>
<evidence type="ECO:0000313" key="10">
    <source>
        <dbReference type="EMBL" id="KAF2882223.1"/>
    </source>
</evidence>
<dbReference type="GO" id="GO:0009653">
    <property type="term" value="P:anatomical structure morphogenesis"/>
    <property type="evidence" value="ECO:0007669"/>
    <property type="project" value="UniProtKB-ARBA"/>
</dbReference>
<feature type="disulfide bond" evidence="6">
    <location>
        <begin position="171"/>
        <end position="180"/>
    </location>
</feature>
<feature type="disulfide bond" evidence="6">
    <location>
        <begin position="31"/>
        <end position="41"/>
    </location>
</feature>
<dbReference type="FunFam" id="2.10.25.10:FF:000255">
    <property type="entry name" value="Sushi, nidogen and EGF-like domains 1"/>
    <property type="match status" value="1"/>
</dbReference>
<dbReference type="PANTHER" id="PTHR12916">
    <property type="entry name" value="CYTOCHROME C OXIDASE POLYPEPTIDE VIC-2"/>
    <property type="match status" value="1"/>
</dbReference>
<dbReference type="InterPro" id="IPR001881">
    <property type="entry name" value="EGF-like_Ca-bd_dom"/>
</dbReference>
<dbReference type="PROSITE" id="PS01186">
    <property type="entry name" value="EGF_2"/>
    <property type="match status" value="9"/>
</dbReference>